<evidence type="ECO:0008006" key="4">
    <source>
        <dbReference type="Google" id="ProtNLM"/>
    </source>
</evidence>
<dbReference type="Proteomes" id="UP000239388">
    <property type="component" value="Unassembled WGS sequence"/>
</dbReference>
<organism evidence="2 3">
    <name type="scientific">Blastopirellula marina</name>
    <dbReference type="NCBI Taxonomy" id="124"/>
    <lineage>
        <taxon>Bacteria</taxon>
        <taxon>Pseudomonadati</taxon>
        <taxon>Planctomycetota</taxon>
        <taxon>Planctomycetia</taxon>
        <taxon>Pirellulales</taxon>
        <taxon>Pirellulaceae</taxon>
        <taxon>Blastopirellula</taxon>
    </lineage>
</organism>
<dbReference type="Gene3D" id="1.25.10.10">
    <property type="entry name" value="Leucine-rich Repeat Variant"/>
    <property type="match status" value="1"/>
</dbReference>
<accession>A0A2S8F4D7</accession>
<feature type="coiled-coil region" evidence="1">
    <location>
        <begin position="272"/>
        <end position="309"/>
    </location>
</feature>
<sequence length="318" mass="34912">MPPLFAQADDGDEAPKADSQEEILQESKKLCAILLEKAKQGVPVPVGDAFRRVADPQMQAKMEEALMPLLQSDNPIAQREAAKSLVSLLRGNQAKLDQLRPQVIEIVMAFYEESQYSRYPYNLQQLLIDLNSMDEVLTSLGKRLESEDFTKQIAAASVLVTITRNNTANRERMTPNVVATLNSLLDQRISDNQASQIADILESLGPAAVEAVPALKRQMHRVDQWAKPGIAAAILEIQPDDPEAVQTLIYAIANKTINAESAANSLAARVSAKVAKAAIEEALAEGDLLEDQEKTLQEMIKKVGKQEEAFGRSPKLPY</sequence>
<reference evidence="2 3" key="1">
    <citation type="submission" date="2018-02" db="EMBL/GenBank/DDBJ databases">
        <title>Comparative genomes isolates from brazilian mangrove.</title>
        <authorList>
            <person name="Araujo J.E."/>
            <person name="Taketani R.G."/>
            <person name="Silva M.C.P."/>
            <person name="Loureco M.V."/>
            <person name="Andreote F.D."/>
        </authorList>
    </citation>
    <scope>NUCLEOTIDE SEQUENCE [LARGE SCALE GENOMIC DNA]</scope>
    <source>
        <strain evidence="2 3">NAP PRIS-MGV</strain>
    </source>
</reference>
<gene>
    <name evidence="2" type="ORF">C5Y98_27535</name>
</gene>
<dbReference type="AlphaFoldDB" id="A0A2S8F4D7"/>
<dbReference type="InterPro" id="IPR016024">
    <property type="entry name" value="ARM-type_fold"/>
</dbReference>
<name>A0A2S8F4D7_9BACT</name>
<dbReference type="InterPro" id="IPR011989">
    <property type="entry name" value="ARM-like"/>
</dbReference>
<evidence type="ECO:0000313" key="2">
    <source>
        <dbReference type="EMBL" id="PQO27013.1"/>
    </source>
</evidence>
<dbReference type="SUPFAM" id="SSF48371">
    <property type="entry name" value="ARM repeat"/>
    <property type="match status" value="1"/>
</dbReference>
<comment type="caution">
    <text evidence="2">The sequence shown here is derived from an EMBL/GenBank/DDBJ whole genome shotgun (WGS) entry which is preliminary data.</text>
</comment>
<dbReference type="EMBL" id="PUIB01000028">
    <property type="protein sequence ID" value="PQO27013.1"/>
    <property type="molecule type" value="Genomic_DNA"/>
</dbReference>
<proteinExistence type="predicted"/>
<keyword evidence="1" id="KW-0175">Coiled coil</keyword>
<evidence type="ECO:0000256" key="1">
    <source>
        <dbReference type="SAM" id="Coils"/>
    </source>
</evidence>
<evidence type="ECO:0000313" key="3">
    <source>
        <dbReference type="Proteomes" id="UP000239388"/>
    </source>
</evidence>
<protein>
    <recommendedName>
        <fullName evidence="4">HEAT repeat domain-containing protein</fullName>
    </recommendedName>
</protein>